<dbReference type="EMBL" id="CAFBQP010000054">
    <property type="protein sequence ID" value="CAB5064873.1"/>
    <property type="molecule type" value="Genomic_DNA"/>
</dbReference>
<protein>
    <submittedName>
        <fullName evidence="1">Unannotated protein</fullName>
    </submittedName>
</protein>
<accession>A0A6J7UFY5</accession>
<evidence type="ECO:0000313" key="1">
    <source>
        <dbReference type="EMBL" id="CAB5064873.1"/>
    </source>
</evidence>
<name>A0A6J7UFY5_9ZZZZ</name>
<dbReference type="AlphaFoldDB" id="A0A6J7UFY5"/>
<proteinExistence type="predicted"/>
<reference evidence="1" key="1">
    <citation type="submission" date="2020-05" db="EMBL/GenBank/DDBJ databases">
        <authorList>
            <person name="Chiriac C."/>
            <person name="Salcher M."/>
            <person name="Ghai R."/>
            <person name="Kavagutti S V."/>
        </authorList>
    </citation>
    <scope>NUCLEOTIDE SEQUENCE</scope>
</reference>
<gene>
    <name evidence="1" type="ORF">UFOPK4306_01476</name>
</gene>
<organism evidence="1">
    <name type="scientific">freshwater metagenome</name>
    <dbReference type="NCBI Taxonomy" id="449393"/>
    <lineage>
        <taxon>unclassified sequences</taxon>
        <taxon>metagenomes</taxon>
        <taxon>ecological metagenomes</taxon>
    </lineage>
</organism>
<sequence>MYPQRITFPDQERSAYTAAAVILAADAITGASPASSVFRYPAQDA</sequence>